<proteinExistence type="predicted"/>
<dbReference type="InterPro" id="IPR032675">
    <property type="entry name" value="LRR_dom_sf"/>
</dbReference>
<organism evidence="1 2">
    <name type="scientific">Roridomyces roridus</name>
    <dbReference type="NCBI Taxonomy" id="1738132"/>
    <lineage>
        <taxon>Eukaryota</taxon>
        <taxon>Fungi</taxon>
        <taxon>Dikarya</taxon>
        <taxon>Basidiomycota</taxon>
        <taxon>Agaricomycotina</taxon>
        <taxon>Agaricomycetes</taxon>
        <taxon>Agaricomycetidae</taxon>
        <taxon>Agaricales</taxon>
        <taxon>Marasmiineae</taxon>
        <taxon>Mycenaceae</taxon>
        <taxon>Roridomyces</taxon>
    </lineage>
</organism>
<evidence type="ECO:0000313" key="1">
    <source>
        <dbReference type="EMBL" id="KAJ7647899.1"/>
    </source>
</evidence>
<dbReference type="AlphaFoldDB" id="A0AAD7FXD6"/>
<reference evidence="1" key="1">
    <citation type="submission" date="2023-03" db="EMBL/GenBank/DDBJ databases">
        <title>Massive genome expansion in bonnet fungi (Mycena s.s.) driven by repeated elements and novel gene families across ecological guilds.</title>
        <authorList>
            <consortium name="Lawrence Berkeley National Laboratory"/>
            <person name="Harder C.B."/>
            <person name="Miyauchi S."/>
            <person name="Viragh M."/>
            <person name="Kuo A."/>
            <person name="Thoen E."/>
            <person name="Andreopoulos B."/>
            <person name="Lu D."/>
            <person name="Skrede I."/>
            <person name="Drula E."/>
            <person name="Henrissat B."/>
            <person name="Morin E."/>
            <person name="Kohler A."/>
            <person name="Barry K."/>
            <person name="LaButti K."/>
            <person name="Morin E."/>
            <person name="Salamov A."/>
            <person name="Lipzen A."/>
            <person name="Mereny Z."/>
            <person name="Hegedus B."/>
            <person name="Baldrian P."/>
            <person name="Stursova M."/>
            <person name="Weitz H."/>
            <person name="Taylor A."/>
            <person name="Grigoriev I.V."/>
            <person name="Nagy L.G."/>
            <person name="Martin F."/>
            <person name="Kauserud H."/>
        </authorList>
    </citation>
    <scope>NUCLEOTIDE SEQUENCE</scope>
    <source>
        <strain evidence="1">9284</strain>
    </source>
</reference>
<evidence type="ECO:0008006" key="3">
    <source>
        <dbReference type="Google" id="ProtNLM"/>
    </source>
</evidence>
<dbReference type="Proteomes" id="UP001221142">
    <property type="component" value="Unassembled WGS sequence"/>
</dbReference>
<protein>
    <recommendedName>
        <fullName evidence="3">F-box domain-containing protein</fullName>
    </recommendedName>
</protein>
<name>A0AAD7FXD6_9AGAR</name>
<dbReference type="Gene3D" id="3.80.10.10">
    <property type="entry name" value="Ribonuclease Inhibitor"/>
    <property type="match status" value="1"/>
</dbReference>
<evidence type="ECO:0000313" key="2">
    <source>
        <dbReference type="Proteomes" id="UP001221142"/>
    </source>
</evidence>
<comment type="caution">
    <text evidence="1">The sequence shown here is derived from an EMBL/GenBank/DDBJ whole genome shotgun (WGS) entry which is preliminary data.</text>
</comment>
<dbReference type="SUPFAM" id="SSF52047">
    <property type="entry name" value="RNI-like"/>
    <property type="match status" value="1"/>
</dbReference>
<sequence length="418" mass="46794">MCDSDSGHQNASAVSFLTPPCFAPHLQAPRFPQVYMYPNLAIPELVEHILSYLDPCENRKSLAALARTARVFHIPAIGRLWQSQTDFLTTLRCLPRDLYRLDVVGRDHCRGNAQILRLVRPIEASDWERARLHASHVRKFSYSPTYMGRYCFSYSSIYAVLAFNFMDGGIFRNLTDLDWTGYDSDFFHIRLFLVPKITRITLRCKEQADSVVLSLLPDKCPLLKDVSITFDDGAELSAVASNNITKFILGLCCVESLTIHIPNMVSLMHLARLSTLRYLAVRGLPKALSTVDLVPTPNPFPSLRRLDICEANMTSAIRLLEMCSNSALESFKVENTSHAWVPFPAIASFLAELAKSQHSSLACLDLLGVISDTNITFECLRPALDLVNLVYMKIGFNLGSDLDDAAIAQMAQAWPRTS</sequence>
<dbReference type="EMBL" id="JARKIF010000002">
    <property type="protein sequence ID" value="KAJ7647899.1"/>
    <property type="molecule type" value="Genomic_DNA"/>
</dbReference>
<gene>
    <name evidence="1" type="ORF">FB45DRAFT_210931</name>
</gene>
<keyword evidence="2" id="KW-1185">Reference proteome</keyword>
<accession>A0AAD7FXD6</accession>